<dbReference type="OrthoDB" id="5772151at2"/>
<name>A0A140NEK6_PROSM</name>
<dbReference type="KEGG" id="psi:S70_00015"/>
<protein>
    <submittedName>
        <fullName evidence="2">Hth-type transcriptional regulator</fullName>
    </submittedName>
</protein>
<dbReference type="AlphaFoldDB" id="A0A140NEK6"/>
<dbReference type="GeneID" id="93519256"/>
<dbReference type="RefSeq" id="WP_014655984.1">
    <property type="nucleotide sequence ID" value="NC_017731.1"/>
</dbReference>
<organism evidence="2 3">
    <name type="scientific">Providencia stuartii (strain MRSN 2154)</name>
    <dbReference type="NCBI Taxonomy" id="1157951"/>
    <lineage>
        <taxon>Bacteria</taxon>
        <taxon>Pseudomonadati</taxon>
        <taxon>Pseudomonadota</taxon>
        <taxon>Gammaproteobacteria</taxon>
        <taxon>Enterobacterales</taxon>
        <taxon>Morganellaceae</taxon>
        <taxon>Providencia</taxon>
    </lineage>
</organism>
<evidence type="ECO:0000259" key="1">
    <source>
        <dbReference type="Pfam" id="PF15970"/>
    </source>
</evidence>
<dbReference type="InterPro" id="IPR035069">
    <property type="entry name" value="TTHA1013/TTHA0281-like"/>
</dbReference>
<dbReference type="EMBL" id="CP003488">
    <property type="protein sequence ID" value="AFH91909.1"/>
    <property type="molecule type" value="Genomic_DNA"/>
</dbReference>
<evidence type="ECO:0000313" key="2">
    <source>
        <dbReference type="EMBL" id="AFH91909.1"/>
    </source>
</evidence>
<evidence type="ECO:0000313" key="3">
    <source>
        <dbReference type="Proteomes" id="UP000005012"/>
    </source>
</evidence>
<reference evidence="2 3" key="1">
    <citation type="journal article" date="2012" name="J. Bacteriol.">
        <title>Complete Genome Sequence of Providencia stuartii Clinical Isolate MRSN 2154.</title>
        <authorList>
            <person name="Clifford R.J."/>
            <person name="Hang J."/>
            <person name="Riley M.C."/>
            <person name="Onmus-Leone F."/>
            <person name="Kuschner R.A."/>
            <person name="Lesho E.P."/>
            <person name="Waterman P.E."/>
        </authorList>
    </citation>
    <scope>NUCLEOTIDE SEQUENCE [LARGE SCALE GENOMIC DNA]</scope>
    <source>
        <strain evidence="2 3">MRSN 2154</strain>
    </source>
</reference>
<gene>
    <name evidence="2" type="ordered locus">S70_00015</name>
</gene>
<dbReference type="Proteomes" id="UP000005012">
    <property type="component" value="Chromosome"/>
</dbReference>
<proteinExistence type="predicted"/>
<feature type="domain" description="HicB-like antitoxin of toxin-antitoxin system" evidence="1">
    <location>
        <begin position="4"/>
        <end position="82"/>
    </location>
</feature>
<sequence length="97" mass="10541">MFTYPVKLEKDKATGMYVASCRDLPLMNSVGDSIQCTLQESIHGLVTAVSIEIDEGRTIPSGSKIKNGEYAIPLPEWVATKASLHNAMIESGLQNTE</sequence>
<accession>A0A140NEK6</accession>
<dbReference type="SUPFAM" id="SSF143100">
    <property type="entry name" value="TTHA1013/TTHA0281-like"/>
    <property type="match status" value="1"/>
</dbReference>
<dbReference type="InterPro" id="IPR031807">
    <property type="entry name" value="HicB-like"/>
</dbReference>
<dbReference type="HOGENOM" id="CLU_140890_1_1_6"/>
<reference evidence="3" key="2">
    <citation type="submission" date="2012-04" db="EMBL/GenBank/DDBJ databases">
        <title>Complete genome sequence of Providencia stuartii clinical isolate MRSN 2154.</title>
        <authorList>
            <person name="Clifford R.J."/>
            <person name="Hang J."/>
            <person name="Riley M.C."/>
            <person name="Onmus-Leone F."/>
            <person name="Kuschner R.A."/>
            <person name="Lesho E.P."/>
            <person name="Waterman P.E."/>
        </authorList>
    </citation>
    <scope>NUCLEOTIDE SEQUENCE [LARGE SCALE GENOMIC DNA]</scope>
    <source>
        <strain evidence="3">MRSN 2154</strain>
    </source>
</reference>
<dbReference type="Gene3D" id="3.30.160.250">
    <property type="match status" value="1"/>
</dbReference>
<dbReference type="Pfam" id="PF15970">
    <property type="entry name" value="HicB-like_2"/>
    <property type="match status" value="1"/>
</dbReference>
<dbReference type="PATRIC" id="fig|1157951.4.peg.4"/>